<reference evidence="1 2" key="1">
    <citation type="submission" date="2017-09" db="EMBL/GenBank/DDBJ databases">
        <authorList>
            <person name="Haney C."/>
            <person name="Melnyk R."/>
        </authorList>
    </citation>
    <scope>NUCLEOTIDE SEQUENCE [LARGE SCALE GENOMIC DNA]</scope>
    <source>
        <strain evidence="1 2">CH229</strain>
    </source>
</reference>
<dbReference type="EMBL" id="NXHE01000011">
    <property type="protein sequence ID" value="PCM49520.1"/>
    <property type="molecule type" value="Genomic_DNA"/>
</dbReference>
<proteinExistence type="predicted"/>
<reference evidence="1 2" key="2">
    <citation type="submission" date="2017-10" db="EMBL/GenBank/DDBJ databases">
        <title>Rhizosphere-associated Pseudomonas modulate jasmonic acid/salicylic acid antagonism to induce systemic resistance to herbivores at the cost of susceptibility to pathogens.</title>
        <authorList>
            <person name="Haney C.H."/>
            <person name="Wiesmann C.L."/>
            <person name="Shapiro L.R."/>
            <person name="O'Sullivan L.R."/>
            <person name="Khorasani S."/>
            <person name="Melnyk R.A."/>
            <person name="Xiao L."/>
            <person name="Bush J."/>
            <person name="Carrillo J."/>
            <person name="Pierce N.E."/>
            <person name="Ausubel F.M."/>
        </authorList>
    </citation>
    <scope>NUCLEOTIDE SEQUENCE [LARGE SCALE GENOMIC DNA]</scope>
    <source>
        <strain evidence="1 2">CH229</strain>
    </source>
</reference>
<name>A0A854X5L1_PSEFL</name>
<sequence length="74" mass="8088">MMFLLEGCKSRTDGRNNKAPSIAGGALGSLRWIHLRQQHHDPPVAVVVVRVRCSGRTFMPPIMLAAAKGCQLAY</sequence>
<dbReference type="AlphaFoldDB" id="A0A854X5L1"/>
<evidence type="ECO:0000313" key="2">
    <source>
        <dbReference type="Proteomes" id="UP000218643"/>
    </source>
</evidence>
<evidence type="ECO:0000313" key="1">
    <source>
        <dbReference type="EMBL" id="PCM49520.1"/>
    </source>
</evidence>
<dbReference type="Proteomes" id="UP000218643">
    <property type="component" value="Unassembled WGS sequence"/>
</dbReference>
<organism evidence="1 2">
    <name type="scientific">Pseudomonas fluorescens</name>
    <dbReference type="NCBI Taxonomy" id="294"/>
    <lineage>
        <taxon>Bacteria</taxon>
        <taxon>Pseudomonadati</taxon>
        <taxon>Pseudomonadota</taxon>
        <taxon>Gammaproteobacteria</taxon>
        <taxon>Pseudomonadales</taxon>
        <taxon>Pseudomonadaceae</taxon>
        <taxon>Pseudomonas</taxon>
    </lineage>
</organism>
<comment type="caution">
    <text evidence="1">The sequence shown here is derived from an EMBL/GenBank/DDBJ whole genome shotgun (WGS) entry which is preliminary data.</text>
</comment>
<protein>
    <submittedName>
        <fullName evidence="1">Uncharacterized protein</fullName>
    </submittedName>
</protein>
<accession>A0A854X5L1</accession>
<gene>
    <name evidence="1" type="ORF">CP335_11645</name>
</gene>